<accession>A0ACA9QWG1</accession>
<dbReference type="Proteomes" id="UP000789525">
    <property type="component" value="Unassembled WGS sequence"/>
</dbReference>
<gene>
    <name evidence="1" type="ORF">ACOLOM_LOCUS13520</name>
</gene>
<feature type="non-terminal residue" evidence="1">
    <location>
        <position position="142"/>
    </location>
</feature>
<feature type="non-terminal residue" evidence="1">
    <location>
        <position position="1"/>
    </location>
</feature>
<comment type="caution">
    <text evidence="1">The sequence shown here is derived from an EMBL/GenBank/DDBJ whole genome shotgun (WGS) entry which is preliminary data.</text>
</comment>
<protein>
    <submittedName>
        <fullName evidence="1">7812_t:CDS:1</fullName>
    </submittedName>
</protein>
<evidence type="ECO:0000313" key="1">
    <source>
        <dbReference type="EMBL" id="CAG8767170.1"/>
    </source>
</evidence>
<keyword evidence="2" id="KW-1185">Reference proteome</keyword>
<name>A0ACA9QWG1_9GLOM</name>
<proteinExistence type="predicted"/>
<dbReference type="EMBL" id="CAJVPT010062576">
    <property type="protein sequence ID" value="CAG8767170.1"/>
    <property type="molecule type" value="Genomic_DNA"/>
</dbReference>
<reference evidence="1" key="1">
    <citation type="submission" date="2021-06" db="EMBL/GenBank/DDBJ databases">
        <authorList>
            <person name="Kallberg Y."/>
            <person name="Tangrot J."/>
            <person name="Rosling A."/>
        </authorList>
    </citation>
    <scope>NUCLEOTIDE SEQUENCE</scope>
    <source>
        <strain evidence="1">CL356</strain>
    </source>
</reference>
<evidence type="ECO:0000313" key="2">
    <source>
        <dbReference type="Proteomes" id="UP000789525"/>
    </source>
</evidence>
<sequence>EDTSYGLGMLSQVDSSIFISFLEQFLNFAWANRTGELEFLAASISEHAQSAESWNYWGCSISEEVILDAAHALVSTGLNTLGYECECTRCRGGPAYELADPVRFPSGIKVLAGTMTCAKQYGSLGYEEIDAKTWKEWGIDYV</sequence>
<organism evidence="1 2">
    <name type="scientific">Acaulospora colombiana</name>
    <dbReference type="NCBI Taxonomy" id="27376"/>
    <lineage>
        <taxon>Eukaryota</taxon>
        <taxon>Fungi</taxon>
        <taxon>Fungi incertae sedis</taxon>
        <taxon>Mucoromycota</taxon>
        <taxon>Glomeromycotina</taxon>
        <taxon>Glomeromycetes</taxon>
        <taxon>Diversisporales</taxon>
        <taxon>Acaulosporaceae</taxon>
        <taxon>Acaulospora</taxon>
    </lineage>
</organism>